<dbReference type="InterPro" id="IPR050266">
    <property type="entry name" value="AB_hydrolase_sf"/>
</dbReference>
<dbReference type="PRINTS" id="PR00111">
    <property type="entry name" value="ABHYDROLASE"/>
</dbReference>
<proteinExistence type="predicted"/>
<evidence type="ECO:0000313" key="3">
    <source>
        <dbReference type="Proteomes" id="UP000564536"/>
    </source>
</evidence>
<gene>
    <name evidence="2" type="ORF">HB943_05205</name>
</gene>
<dbReference type="Proteomes" id="UP000564536">
    <property type="component" value="Unassembled WGS sequence"/>
</dbReference>
<feature type="domain" description="AB hydrolase-1" evidence="1">
    <location>
        <begin position="21"/>
        <end position="227"/>
    </location>
</feature>
<name>A0A841Z6K2_9LIST</name>
<dbReference type="AlphaFoldDB" id="A0A841Z6K2"/>
<organism evidence="2 3">
    <name type="scientific">Listeria weihenstephanensis</name>
    <dbReference type="NCBI Taxonomy" id="1006155"/>
    <lineage>
        <taxon>Bacteria</taxon>
        <taxon>Bacillati</taxon>
        <taxon>Bacillota</taxon>
        <taxon>Bacilli</taxon>
        <taxon>Bacillales</taxon>
        <taxon>Listeriaceae</taxon>
        <taxon>Listeria</taxon>
    </lineage>
</organism>
<accession>A0A841Z6K2</accession>
<dbReference type="RefSeq" id="WP_185425045.1">
    <property type="nucleotide sequence ID" value="NZ_JAARRL010000006.1"/>
</dbReference>
<dbReference type="Pfam" id="PF00561">
    <property type="entry name" value="Abhydrolase_1"/>
    <property type="match status" value="1"/>
</dbReference>
<sequence length="232" mass="26621">MPVFKHEGITLNYKIQGTGVPFLYLHGLGDNLQHAFDTYQPKNGIQLIALDQRGHGKSNMDHKAMSFETLASDALALMNYLGIDKFYIGGLSMGAGVVVNLAVHQSERLLGLILIRSAWTEQSMDKQIALWFKTVSNYLAKPNGRELFHDDPIFQSIEQVYPRAIETFNRYFDDKAAIQYYQKFIDMPQDQPFKNKSELKRITVPVLILSNDYDMIHPLSYGYFYQDNIKKV</sequence>
<reference evidence="2 3" key="1">
    <citation type="submission" date="2020-03" db="EMBL/GenBank/DDBJ databases">
        <title>Soil Listeria distribution.</title>
        <authorList>
            <person name="Liao J."/>
            <person name="Wiedmann M."/>
        </authorList>
    </citation>
    <scope>NUCLEOTIDE SEQUENCE [LARGE SCALE GENOMIC DNA]</scope>
    <source>
        <strain evidence="2 3">FSL L7-1523</strain>
    </source>
</reference>
<dbReference type="PANTHER" id="PTHR43798">
    <property type="entry name" value="MONOACYLGLYCEROL LIPASE"/>
    <property type="match status" value="1"/>
</dbReference>
<dbReference type="Gene3D" id="3.40.50.1820">
    <property type="entry name" value="alpha/beta hydrolase"/>
    <property type="match status" value="1"/>
</dbReference>
<comment type="caution">
    <text evidence="2">The sequence shown here is derived from an EMBL/GenBank/DDBJ whole genome shotgun (WGS) entry which is preliminary data.</text>
</comment>
<evidence type="ECO:0000259" key="1">
    <source>
        <dbReference type="Pfam" id="PF00561"/>
    </source>
</evidence>
<evidence type="ECO:0000313" key="2">
    <source>
        <dbReference type="EMBL" id="MBC1499993.1"/>
    </source>
</evidence>
<dbReference type="InterPro" id="IPR000073">
    <property type="entry name" value="AB_hydrolase_1"/>
</dbReference>
<dbReference type="GO" id="GO:0016787">
    <property type="term" value="F:hydrolase activity"/>
    <property type="evidence" value="ECO:0007669"/>
    <property type="project" value="UniProtKB-KW"/>
</dbReference>
<protein>
    <submittedName>
        <fullName evidence="2">Alpha/beta hydrolase</fullName>
    </submittedName>
</protein>
<dbReference type="EMBL" id="JAARRL010000006">
    <property type="protein sequence ID" value="MBC1499993.1"/>
    <property type="molecule type" value="Genomic_DNA"/>
</dbReference>
<dbReference type="InterPro" id="IPR029058">
    <property type="entry name" value="AB_hydrolase_fold"/>
</dbReference>
<dbReference type="SUPFAM" id="SSF53474">
    <property type="entry name" value="alpha/beta-Hydrolases"/>
    <property type="match status" value="1"/>
</dbReference>
<keyword evidence="2" id="KW-0378">Hydrolase</keyword>